<feature type="region of interest" description="Disordered" evidence="6">
    <location>
        <begin position="518"/>
        <end position="559"/>
    </location>
</feature>
<feature type="transmembrane region" description="Helical" evidence="7">
    <location>
        <begin position="245"/>
        <end position="266"/>
    </location>
</feature>
<feature type="domain" description="NADH:quinone oxidoreductase/Mrp antiporter transmembrane" evidence="8">
    <location>
        <begin position="131"/>
        <end position="395"/>
    </location>
</feature>
<dbReference type="Pfam" id="PF00361">
    <property type="entry name" value="Proton_antipo_M"/>
    <property type="match status" value="2"/>
</dbReference>
<dbReference type="AlphaFoldDB" id="L9X0G3"/>
<feature type="domain" description="NADH:quinone oxidoreductase/Mrp antiporter transmembrane" evidence="8">
    <location>
        <begin position="402"/>
        <end position="493"/>
    </location>
</feature>
<keyword evidence="2" id="KW-1003">Cell membrane</keyword>
<dbReference type="InterPro" id="IPR050586">
    <property type="entry name" value="CPA3_Na-H_Antiporter_D"/>
</dbReference>
<dbReference type="eggNOG" id="arCOG01537">
    <property type="taxonomic scope" value="Archaea"/>
</dbReference>
<evidence type="ECO:0000256" key="3">
    <source>
        <dbReference type="ARBA" id="ARBA00022692"/>
    </source>
</evidence>
<dbReference type="InterPro" id="IPR001750">
    <property type="entry name" value="ND/Mrp_TM"/>
</dbReference>
<evidence type="ECO:0000256" key="2">
    <source>
        <dbReference type="ARBA" id="ARBA00022475"/>
    </source>
</evidence>
<feature type="transmembrane region" description="Helical" evidence="7">
    <location>
        <begin position="447"/>
        <end position="471"/>
    </location>
</feature>
<name>L9X0G3_9EURY</name>
<feature type="transmembrane region" description="Helical" evidence="7">
    <location>
        <begin position="112"/>
        <end position="129"/>
    </location>
</feature>
<reference evidence="9 10" key="1">
    <citation type="journal article" date="2014" name="PLoS Genet.">
        <title>Phylogenetically driven sequencing of extremely halophilic archaea reveals strategies for static and dynamic osmo-response.</title>
        <authorList>
            <person name="Becker E.A."/>
            <person name="Seitzer P.M."/>
            <person name="Tritt A."/>
            <person name="Larsen D."/>
            <person name="Krusor M."/>
            <person name="Yao A.I."/>
            <person name="Wu D."/>
            <person name="Madern D."/>
            <person name="Eisen J.A."/>
            <person name="Darling A.E."/>
            <person name="Facciotti M.T."/>
        </authorList>
    </citation>
    <scope>NUCLEOTIDE SEQUENCE [LARGE SCALE GENOMIC DNA]</scope>
    <source>
        <strain evidence="9 10">DSM 10524</strain>
    </source>
</reference>
<dbReference type="Proteomes" id="UP000011688">
    <property type="component" value="Unassembled WGS sequence"/>
</dbReference>
<evidence type="ECO:0000313" key="10">
    <source>
        <dbReference type="Proteomes" id="UP000011688"/>
    </source>
</evidence>
<evidence type="ECO:0000256" key="7">
    <source>
        <dbReference type="SAM" id="Phobius"/>
    </source>
</evidence>
<sequence>MYPMIELQWLVGAVVGVPLGAAVFSVLANGRLDEVGWPIAAASLSVTFVLSVVLAVTLVTGEPIQYRLSSARLGYATELQADGFSGVIVLLDSLVALGALAYTRTAGPRGNIFYGGYLAIVAGVIGVTLTGDLFVLSLFLLLLGLSTVALVDATGTGWDSDVTRRYVVLWSLGVGVYLAGVAVAVVATGTANMALLAERLPAVGYADPLVVASFLLMAVGLGISIGLFPFHTWLVDAHGVAPDALSALISGVIPAAAVYAFSRILFTVYTTDFLAANPILVDGILAVSLGTMLLGNLLAAVHRGIKDVLAYSTISQAGLVVAGFVIANEDAIFGSILQLFGHGIVKGALCLVAGIFALRFEARSLEEYAGLANEAPLLGATFALLGIAMIGLPPTVPSAVVGGLVHLPVHAVGKLTLFFCAGALAVECGTKKVSEMAGIGRRMPLTMVAFAVGAASLASIPLFAGFVSKWHLLLGSAEADNGLVLALFVVSGGLNVAYFWPIVYAAFFEDADPDPKPIVEEPMGGARADGGAESEPTDASTATGRAQGDGGLAVGTEWERRTPTGAETTWLLLGPILAVGGLVVAVGIAADWLFVLEAARMAAESAGVSPP</sequence>
<feature type="transmembrane region" description="Helical" evidence="7">
    <location>
        <begin position="308"/>
        <end position="327"/>
    </location>
</feature>
<feature type="transmembrane region" description="Helical" evidence="7">
    <location>
        <begin position="135"/>
        <end position="155"/>
    </location>
</feature>
<evidence type="ECO:0000313" key="9">
    <source>
        <dbReference type="EMBL" id="ELY54083.1"/>
    </source>
</evidence>
<feature type="transmembrane region" description="Helical" evidence="7">
    <location>
        <begin position="339"/>
        <end position="358"/>
    </location>
</feature>
<evidence type="ECO:0000256" key="6">
    <source>
        <dbReference type="SAM" id="MobiDB-lite"/>
    </source>
</evidence>
<keyword evidence="5 7" id="KW-0472">Membrane</keyword>
<feature type="transmembrane region" description="Helical" evidence="7">
    <location>
        <begin position="167"/>
        <end position="189"/>
    </location>
</feature>
<feature type="transmembrane region" description="Helical" evidence="7">
    <location>
        <begin position="370"/>
        <end position="392"/>
    </location>
</feature>
<keyword evidence="3 7" id="KW-0812">Transmembrane</keyword>
<dbReference type="STRING" id="1227497.C491_19847"/>
<dbReference type="PANTHER" id="PTHR42703">
    <property type="entry name" value="NADH DEHYDROGENASE"/>
    <property type="match status" value="1"/>
</dbReference>
<evidence type="ECO:0000259" key="8">
    <source>
        <dbReference type="Pfam" id="PF00361"/>
    </source>
</evidence>
<organism evidence="9 10">
    <name type="scientific">Natronococcus amylolyticus DSM 10524</name>
    <dbReference type="NCBI Taxonomy" id="1227497"/>
    <lineage>
        <taxon>Archaea</taxon>
        <taxon>Methanobacteriati</taxon>
        <taxon>Methanobacteriota</taxon>
        <taxon>Stenosarchaea group</taxon>
        <taxon>Halobacteria</taxon>
        <taxon>Halobacteriales</taxon>
        <taxon>Natrialbaceae</taxon>
        <taxon>Natronococcus</taxon>
    </lineage>
</organism>
<comment type="subcellular location">
    <subcellularLocation>
        <location evidence="1">Cell membrane</location>
        <topology evidence="1">Multi-pass membrane protein</topology>
    </subcellularLocation>
</comment>
<accession>L9X0G3</accession>
<feature type="transmembrane region" description="Helical" evidence="7">
    <location>
        <begin position="79"/>
        <end position="100"/>
    </location>
</feature>
<feature type="transmembrane region" description="Helical" evidence="7">
    <location>
        <begin position="404"/>
        <end position="426"/>
    </location>
</feature>
<gene>
    <name evidence="9" type="ORF">C491_19847</name>
</gene>
<comment type="caution">
    <text evidence="9">The sequence shown here is derived from an EMBL/GenBank/DDBJ whole genome shotgun (WGS) entry which is preliminary data.</text>
</comment>
<feature type="transmembrane region" description="Helical" evidence="7">
    <location>
        <begin position="278"/>
        <end position="301"/>
    </location>
</feature>
<feature type="transmembrane region" description="Helical" evidence="7">
    <location>
        <begin position="39"/>
        <end position="59"/>
    </location>
</feature>
<protein>
    <submittedName>
        <fullName evidence="9">Monovalent cation/H+ antiporter subunit D</fullName>
    </submittedName>
</protein>
<feature type="transmembrane region" description="Helical" evidence="7">
    <location>
        <begin position="209"/>
        <end position="233"/>
    </location>
</feature>
<dbReference type="EMBL" id="AOIB01000038">
    <property type="protein sequence ID" value="ELY54083.1"/>
    <property type="molecule type" value="Genomic_DNA"/>
</dbReference>
<dbReference type="eggNOG" id="arCOG01541">
    <property type="taxonomic scope" value="Archaea"/>
</dbReference>
<evidence type="ECO:0000256" key="5">
    <source>
        <dbReference type="ARBA" id="ARBA00023136"/>
    </source>
</evidence>
<feature type="transmembrane region" description="Helical" evidence="7">
    <location>
        <begin position="570"/>
        <end position="595"/>
    </location>
</feature>
<evidence type="ECO:0000256" key="1">
    <source>
        <dbReference type="ARBA" id="ARBA00004651"/>
    </source>
</evidence>
<feature type="transmembrane region" description="Helical" evidence="7">
    <location>
        <begin position="6"/>
        <end position="27"/>
    </location>
</feature>
<proteinExistence type="predicted"/>
<keyword evidence="10" id="KW-1185">Reference proteome</keyword>
<dbReference type="PANTHER" id="PTHR42703:SF1">
    <property type="entry name" value="NA(+)_H(+) ANTIPORTER SUBUNIT D1"/>
    <property type="match status" value="1"/>
</dbReference>
<keyword evidence="4 7" id="KW-1133">Transmembrane helix</keyword>
<dbReference type="GO" id="GO:0005886">
    <property type="term" value="C:plasma membrane"/>
    <property type="evidence" value="ECO:0007669"/>
    <property type="project" value="UniProtKB-SubCell"/>
</dbReference>
<evidence type="ECO:0000256" key="4">
    <source>
        <dbReference type="ARBA" id="ARBA00022989"/>
    </source>
</evidence>
<feature type="transmembrane region" description="Helical" evidence="7">
    <location>
        <begin position="483"/>
        <end position="507"/>
    </location>
</feature>